<dbReference type="RefSeq" id="WP_108827580.1">
    <property type="nucleotide sequence ID" value="NZ_OMOR01000001.1"/>
</dbReference>
<keyword evidence="2" id="KW-1185">Reference proteome</keyword>
<name>A0A2R8BBR1_9RHOB</name>
<evidence type="ECO:0000313" key="1">
    <source>
        <dbReference type="EMBL" id="SPH20356.1"/>
    </source>
</evidence>
<proteinExistence type="predicted"/>
<evidence type="ECO:0000313" key="2">
    <source>
        <dbReference type="Proteomes" id="UP000244880"/>
    </source>
</evidence>
<organism evidence="1 2">
    <name type="scientific">Ascidiaceihabitans donghaensis</name>
    <dbReference type="NCBI Taxonomy" id="1510460"/>
    <lineage>
        <taxon>Bacteria</taxon>
        <taxon>Pseudomonadati</taxon>
        <taxon>Pseudomonadota</taxon>
        <taxon>Alphaproteobacteria</taxon>
        <taxon>Rhodobacterales</taxon>
        <taxon>Paracoccaceae</taxon>
        <taxon>Ascidiaceihabitans</taxon>
    </lineage>
</organism>
<dbReference type="Proteomes" id="UP000244880">
    <property type="component" value="Unassembled WGS sequence"/>
</dbReference>
<accession>A0A2R8BBR1</accession>
<sequence length="310" mass="34610">MTTDHSFFLRGHLLKVSKDADQAELVALRLGKSRATSGVRDDSIADTLEESYAAEDGLGEEAWQSLETSMDTASSQILEELERRSKALGELYPFRLDGDVLTYEQSDSLVYEFLLCTSLTPSLTTGRFKDFPRQFERLATVLTANFLGPNTGHCHIGFPNENKRFKKAVGVAIANSGELRWQPDDDLPDEGPRQGDEGVDYIVWKDFGCGRAIGQPFYFGQCACGNDWDGKLNDVSEKFFKWFSTLKVSPAKVFAVPFVIPDNKLKEVARDAGIVMDRLRLVRAVAAGEHFDLDLWKEKLFETMCLVAAA</sequence>
<gene>
    <name evidence="1" type="ORF">ASD8599_01092</name>
</gene>
<protein>
    <submittedName>
        <fullName evidence="1">Uncharacterized protein</fullName>
    </submittedName>
</protein>
<reference evidence="1 2" key="1">
    <citation type="submission" date="2018-03" db="EMBL/GenBank/DDBJ databases">
        <authorList>
            <person name="Keele B.F."/>
        </authorList>
    </citation>
    <scope>NUCLEOTIDE SEQUENCE [LARGE SCALE GENOMIC DNA]</scope>
    <source>
        <strain evidence="1 2">CECT 8599</strain>
    </source>
</reference>
<dbReference type="EMBL" id="OMOR01000001">
    <property type="protein sequence ID" value="SPH20356.1"/>
    <property type="molecule type" value="Genomic_DNA"/>
</dbReference>
<dbReference type="OrthoDB" id="8443799at2"/>
<dbReference type="AlphaFoldDB" id="A0A2R8BBR1"/>